<keyword evidence="3 11" id="KW-0217">Developmental protein</keyword>
<dbReference type="GO" id="GO:0048513">
    <property type="term" value="P:animal organ development"/>
    <property type="evidence" value="ECO:0007669"/>
    <property type="project" value="UniProtKB-ARBA"/>
</dbReference>
<dbReference type="GO" id="GO:0060070">
    <property type="term" value="P:canonical Wnt signaling pathway"/>
    <property type="evidence" value="ECO:0007669"/>
    <property type="project" value="UniProtKB-ARBA"/>
</dbReference>
<evidence type="ECO:0000256" key="6">
    <source>
        <dbReference type="ARBA" id="ARBA00022687"/>
    </source>
</evidence>
<dbReference type="GeneTree" id="ENSGT00940000157840"/>
<dbReference type="PANTHER" id="PTHR12027">
    <property type="entry name" value="WNT RELATED"/>
    <property type="match status" value="1"/>
</dbReference>
<dbReference type="PRINTS" id="PR01892">
    <property type="entry name" value="WNT8PROTEIN"/>
</dbReference>
<evidence type="ECO:0000256" key="3">
    <source>
        <dbReference type="ARBA" id="ARBA00022473"/>
    </source>
</evidence>
<dbReference type="AlphaFoldDB" id="A0A3B3RVH9"/>
<comment type="subcellular location">
    <subcellularLocation>
        <location evidence="1 11">Secreted</location>
        <location evidence="1 11">Extracellular space</location>
        <location evidence="1 11">Extracellular matrix</location>
    </subcellularLocation>
</comment>
<dbReference type="PANTHER" id="PTHR12027:SF92">
    <property type="entry name" value="PROTEIN WNT-8A"/>
    <property type="match status" value="1"/>
</dbReference>
<evidence type="ECO:0000256" key="7">
    <source>
        <dbReference type="ARBA" id="ARBA00022729"/>
    </source>
</evidence>
<dbReference type="InterPro" id="IPR013301">
    <property type="entry name" value="Wnt8"/>
</dbReference>
<evidence type="ECO:0000256" key="5">
    <source>
        <dbReference type="ARBA" id="ARBA00022530"/>
    </source>
</evidence>
<reference evidence="13" key="1">
    <citation type="submission" date="2025-08" db="UniProtKB">
        <authorList>
            <consortium name="Ensembl"/>
        </authorList>
    </citation>
    <scope>IDENTIFICATION</scope>
</reference>
<dbReference type="InterPro" id="IPR043158">
    <property type="entry name" value="Wnt_C"/>
</dbReference>
<evidence type="ECO:0000256" key="9">
    <source>
        <dbReference type="ARBA" id="ARBA00023180"/>
    </source>
</evidence>
<name>A0A3B3RVH9_9TELE</name>
<dbReference type="GO" id="GO:0060897">
    <property type="term" value="P:neural plate regionalization"/>
    <property type="evidence" value="ECO:0007669"/>
    <property type="project" value="UniProtKB-ARBA"/>
</dbReference>
<feature type="signal peptide" evidence="12">
    <location>
        <begin position="1"/>
        <end position="22"/>
    </location>
</feature>
<organism evidence="13 14">
    <name type="scientific">Paramormyrops kingsleyae</name>
    <dbReference type="NCBI Taxonomy" id="1676925"/>
    <lineage>
        <taxon>Eukaryota</taxon>
        <taxon>Metazoa</taxon>
        <taxon>Chordata</taxon>
        <taxon>Craniata</taxon>
        <taxon>Vertebrata</taxon>
        <taxon>Euteleostomi</taxon>
        <taxon>Actinopterygii</taxon>
        <taxon>Neopterygii</taxon>
        <taxon>Teleostei</taxon>
        <taxon>Osteoglossocephala</taxon>
        <taxon>Osteoglossomorpha</taxon>
        <taxon>Osteoglossiformes</taxon>
        <taxon>Mormyridae</taxon>
        <taxon>Paramormyrops</taxon>
    </lineage>
</organism>
<evidence type="ECO:0000313" key="13">
    <source>
        <dbReference type="Ensembl" id="ENSPKIP00000022313.1"/>
    </source>
</evidence>
<comment type="function">
    <text evidence="11">Ligand for members of the frizzled family of seven transmembrane receptors.</text>
</comment>
<keyword evidence="7 12" id="KW-0732">Signal</keyword>
<evidence type="ECO:0000256" key="1">
    <source>
        <dbReference type="ARBA" id="ARBA00004498"/>
    </source>
</evidence>
<evidence type="ECO:0000256" key="12">
    <source>
        <dbReference type="SAM" id="SignalP"/>
    </source>
</evidence>
<dbReference type="STRING" id="1676925.ENSPKIP00000022313"/>
<dbReference type="Pfam" id="PF00110">
    <property type="entry name" value="wnt"/>
    <property type="match status" value="1"/>
</dbReference>
<evidence type="ECO:0000313" key="14">
    <source>
        <dbReference type="Proteomes" id="UP000261540"/>
    </source>
</evidence>
<keyword evidence="6 11" id="KW-0879">Wnt signaling pathway</keyword>
<feature type="chain" id="PRO_5017480286" description="Protein Wnt" evidence="12">
    <location>
        <begin position="23"/>
        <end position="361"/>
    </location>
</feature>
<dbReference type="GO" id="GO:0005125">
    <property type="term" value="F:cytokine activity"/>
    <property type="evidence" value="ECO:0007669"/>
    <property type="project" value="TreeGrafter"/>
</dbReference>
<keyword evidence="14" id="KW-1185">Reference proteome</keyword>
<dbReference type="GO" id="GO:0045165">
    <property type="term" value="P:cell fate commitment"/>
    <property type="evidence" value="ECO:0007669"/>
    <property type="project" value="TreeGrafter"/>
</dbReference>
<dbReference type="GO" id="GO:0030182">
    <property type="term" value="P:neuron differentiation"/>
    <property type="evidence" value="ECO:0007669"/>
    <property type="project" value="TreeGrafter"/>
</dbReference>
<sequence length="361" mass="40244">AMGPCQLLASVLFTVGCHLLSAAAWYGTAVTGAYLTYASSVQAGAQSGIEECKHQFAWDRWNCPESALQLSTYNGLRSATRETSFLHAISAAGVMYSLTKNCSLGDLDNCGCDNSRNGKIGGRGWLWGGCSDNADFGERISKQYVDSLETGQDSRAAVNLVFADDHVGKLHRFFLPAVKATMKQICRCHGMSESCTIKTCWLQLSDFREVGNYLKVKHDQAHKLEMDKRRLRAGNSADNRGAIADAFSAISRTELVYLEDSPDYCLKNLSLGLHGTEGRECLYNGDSLSQWEKRSCRRLCHECGLRVEERRTETFSSCNCKFHWCCTVKCDHCSQLSIKHVCARREGGYGHHHRRRTRGHK</sequence>
<keyword evidence="10" id="KW-0449">Lipoprotein</keyword>
<evidence type="ECO:0000256" key="2">
    <source>
        <dbReference type="ARBA" id="ARBA00005683"/>
    </source>
</evidence>
<dbReference type="Ensembl" id="ENSPKIT00000002972.1">
    <property type="protein sequence ID" value="ENSPKIP00000022313.1"/>
    <property type="gene ID" value="ENSPKIG00000006356.1"/>
</dbReference>
<dbReference type="SMART" id="SM00097">
    <property type="entry name" value="WNT1"/>
    <property type="match status" value="1"/>
</dbReference>
<keyword evidence="4" id="KW-0964">Secreted</keyword>
<accession>A0A3B3RVH9</accession>
<dbReference type="InterPro" id="IPR005817">
    <property type="entry name" value="Wnt"/>
</dbReference>
<dbReference type="Gene3D" id="3.30.2460.20">
    <property type="match status" value="1"/>
</dbReference>
<keyword evidence="8" id="KW-1015">Disulfide bond</keyword>
<protein>
    <recommendedName>
        <fullName evidence="11">Protein Wnt</fullName>
    </recommendedName>
</protein>
<dbReference type="FunFam" id="3.30.2460.20:FF:000003">
    <property type="entry name" value="Protein Wnt"/>
    <property type="match status" value="1"/>
</dbReference>
<dbReference type="GO" id="GO:0009880">
    <property type="term" value="P:embryonic pattern specification"/>
    <property type="evidence" value="ECO:0007669"/>
    <property type="project" value="UniProtKB-ARBA"/>
</dbReference>
<dbReference type="GO" id="GO:0005615">
    <property type="term" value="C:extracellular space"/>
    <property type="evidence" value="ECO:0007669"/>
    <property type="project" value="TreeGrafter"/>
</dbReference>
<dbReference type="Proteomes" id="UP000261540">
    <property type="component" value="Unplaced"/>
</dbReference>
<reference evidence="13" key="2">
    <citation type="submission" date="2025-09" db="UniProtKB">
        <authorList>
            <consortium name="Ensembl"/>
        </authorList>
    </citation>
    <scope>IDENTIFICATION</scope>
</reference>
<keyword evidence="5" id="KW-0272">Extracellular matrix</keyword>
<evidence type="ECO:0000256" key="4">
    <source>
        <dbReference type="ARBA" id="ARBA00022525"/>
    </source>
</evidence>
<comment type="similarity">
    <text evidence="2 11">Belongs to the Wnt family.</text>
</comment>
<evidence type="ECO:0000256" key="10">
    <source>
        <dbReference type="ARBA" id="ARBA00023288"/>
    </source>
</evidence>
<keyword evidence="9" id="KW-0325">Glycoprotein</keyword>
<dbReference type="PRINTS" id="PR01349">
    <property type="entry name" value="WNTPROTEIN"/>
</dbReference>
<evidence type="ECO:0000256" key="8">
    <source>
        <dbReference type="ARBA" id="ARBA00023157"/>
    </source>
</evidence>
<proteinExistence type="inferred from homology"/>
<dbReference type="GO" id="GO:0005109">
    <property type="term" value="F:frizzled binding"/>
    <property type="evidence" value="ECO:0007669"/>
    <property type="project" value="TreeGrafter"/>
</dbReference>
<evidence type="ECO:0000256" key="11">
    <source>
        <dbReference type="RuleBase" id="RU003500"/>
    </source>
</evidence>